<dbReference type="AlphaFoldDB" id="A0A0D2LPY8"/>
<dbReference type="GeneID" id="25733653"/>
<gene>
    <name evidence="6" type="ORF">MNEG_15942</name>
</gene>
<name>A0A0D2LPY8_9CHLO</name>
<dbReference type="GO" id="GO:0007032">
    <property type="term" value="P:endosome organization"/>
    <property type="evidence" value="ECO:0007669"/>
    <property type="project" value="TreeGrafter"/>
</dbReference>
<dbReference type="STRING" id="145388.A0A0D2LPY8"/>
<organism evidence="6 7">
    <name type="scientific">Monoraphidium neglectum</name>
    <dbReference type="NCBI Taxonomy" id="145388"/>
    <lineage>
        <taxon>Eukaryota</taxon>
        <taxon>Viridiplantae</taxon>
        <taxon>Chlorophyta</taxon>
        <taxon>core chlorophytes</taxon>
        <taxon>Chlorophyceae</taxon>
        <taxon>CS clade</taxon>
        <taxon>Sphaeropleales</taxon>
        <taxon>Selenastraceae</taxon>
        <taxon>Monoraphidium</taxon>
    </lineage>
</organism>
<dbReference type="GO" id="GO:0006904">
    <property type="term" value="P:vesicle docking involved in exocytosis"/>
    <property type="evidence" value="ECO:0007669"/>
    <property type="project" value="TreeGrafter"/>
</dbReference>
<evidence type="ECO:0000256" key="2">
    <source>
        <dbReference type="ARBA" id="ARBA00022723"/>
    </source>
</evidence>
<dbReference type="Pfam" id="PF23356">
    <property type="entry name" value="TPR_PEP5_VPS11"/>
    <property type="match status" value="1"/>
</dbReference>
<reference evidence="6 7" key="1">
    <citation type="journal article" date="2013" name="BMC Genomics">
        <title>Reconstruction of the lipid metabolism for the microalga Monoraphidium neglectum from its genome sequence reveals characteristics suitable for biofuel production.</title>
        <authorList>
            <person name="Bogen C."/>
            <person name="Al-Dilaimi A."/>
            <person name="Albersmeier A."/>
            <person name="Wichmann J."/>
            <person name="Grundmann M."/>
            <person name="Rupp O."/>
            <person name="Lauersen K.J."/>
            <person name="Blifernez-Klassen O."/>
            <person name="Kalinowski J."/>
            <person name="Goesmann A."/>
            <person name="Mussgnug J.H."/>
            <person name="Kruse O."/>
        </authorList>
    </citation>
    <scope>NUCLEOTIDE SEQUENCE [LARGE SCALE GENOMIC DNA]</scope>
    <source>
        <strain evidence="6 7">SAG 48.87</strain>
    </source>
</reference>
<sequence length="219" mass="23948">MAAPLYSSEHALVLCRLAGYGPGLAFLYEKQRQYREVLQVAMSHRDLDGVIAACLSYGDARQGGDAQLWSDALHYLAGLEGDDALAALEELMGHLEEGAILPPLVVVQALAANPNLKVSLVKGFVGRALARDTADIERDREAVARLASETASMQAEVARLKTQPHPLELPVVHFMCGHSFNLRSLGENDRECPLCTADFKRVLEIRRNMRAGEVGARWS</sequence>
<evidence type="ECO:0000313" key="6">
    <source>
        <dbReference type="EMBL" id="KIY92021.1"/>
    </source>
</evidence>
<dbReference type="Proteomes" id="UP000054498">
    <property type="component" value="Unassembled WGS sequence"/>
</dbReference>
<dbReference type="PANTHER" id="PTHR23323:SF24">
    <property type="entry name" value="VACUOLAR PROTEIN SORTING-ASSOCIATED PROTEIN 11 HOMOLOG"/>
    <property type="match status" value="1"/>
</dbReference>
<dbReference type="GO" id="GO:0008270">
    <property type="term" value="F:zinc ion binding"/>
    <property type="evidence" value="ECO:0007669"/>
    <property type="project" value="UniProtKB-KW"/>
</dbReference>
<evidence type="ECO:0000256" key="4">
    <source>
        <dbReference type="ARBA" id="ARBA00022833"/>
    </source>
</evidence>
<evidence type="ECO:0000256" key="1">
    <source>
        <dbReference type="ARBA" id="ARBA00004184"/>
    </source>
</evidence>
<keyword evidence="4" id="KW-0862">Zinc</keyword>
<evidence type="ECO:0000256" key="5">
    <source>
        <dbReference type="ARBA" id="ARBA00023136"/>
    </source>
</evidence>
<dbReference type="InterPro" id="IPR057308">
    <property type="entry name" value="CHCR_PEP5_VPS11"/>
</dbReference>
<dbReference type="OrthoDB" id="26184at2759"/>
<dbReference type="GO" id="GO:0048284">
    <property type="term" value="P:organelle fusion"/>
    <property type="evidence" value="ECO:0007669"/>
    <property type="project" value="TreeGrafter"/>
</dbReference>
<keyword evidence="7" id="KW-1185">Reference proteome</keyword>
<keyword evidence="2" id="KW-0479">Metal-binding</keyword>
<evidence type="ECO:0000313" key="7">
    <source>
        <dbReference type="Proteomes" id="UP000054498"/>
    </source>
</evidence>
<dbReference type="KEGG" id="mng:MNEG_15942"/>
<dbReference type="RefSeq" id="XP_013891041.1">
    <property type="nucleotide sequence ID" value="XM_014035587.1"/>
</dbReference>
<proteinExistence type="predicted"/>
<dbReference type="GO" id="GO:0030897">
    <property type="term" value="C:HOPS complex"/>
    <property type="evidence" value="ECO:0007669"/>
    <property type="project" value="TreeGrafter"/>
</dbReference>
<protein>
    <submittedName>
        <fullName evidence="6">Vacuolar protein sorting-associated like protein 11</fullName>
    </submittedName>
</protein>
<dbReference type="PANTHER" id="PTHR23323">
    <property type="entry name" value="VACUOLAR PROTEIN SORTING-ASSOCIATED PROTEIN"/>
    <property type="match status" value="1"/>
</dbReference>
<accession>A0A0D2LPY8</accession>
<dbReference type="EMBL" id="KK106035">
    <property type="protein sequence ID" value="KIY92021.1"/>
    <property type="molecule type" value="Genomic_DNA"/>
</dbReference>
<evidence type="ECO:0000256" key="3">
    <source>
        <dbReference type="ARBA" id="ARBA00022771"/>
    </source>
</evidence>
<keyword evidence="5" id="KW-0472">Membrane</keyword>
<dbReference type="GO" id="GO:0007033">
    <property type="term" value="P:vacuole organization"/>
    <property type="evidence" value="ECO:0007669"/>
    <property type="project" value="TreeGrafter"/>
</dbReference>
<comment type="subcellular location">
    <subcellularLocation>
        <location evidence="1">Endomembrane system</location>
        <topology evidence="1">Peripheral membrane protein</topology>
    </subcellularLocation>
</comment>
<keyword evidence="3" id="KW-0863">Zinc-finger</keyword>
<dbReference type="GO" id="GO:0005768">
    <property type="term" value="C:endosome"/>
    <property type="evidence" value="ECO:0007669"/>
    <property type="project" value="TreeGrafter"/>
</dbReference>
<dbReference type="GO" id="GO:0030674">
    <property type="term" value="F:protein-macromolecule adaptor activity"/>
    <property type="evidence" value="ECO:0007669"/>
    <property type="project" value="TreeGrafter"/>
</dbReference>